<dbReference type="GO" id="GO:0003677">
    <property type="term" value="F:DNA binding"/>
    <property type="evidence" value="ECO:0007669"/>
    <property type="project" value="UniProtKB-KW"/>
</dbReference>
<dbReference type="GO" id="GO:0046983">
    <property type="term" value="F:protein dimerization activity"/>
    <property type="evidence" value="ECO:0007669"/>
    <property type="project" value="UniProtKB-ARBA"/>
</dbReference>
<name>A0AAD3Y384_NEPGR</name>
<keyword evidence="9" id="KW-1185">Reference proteome</keyword>
<dbReference type="CDD" id="cd14702">
    <property type="entry name" value="bZIP_plant_GBF1"/>
    <property type="match status" value="1"/>
</dbReference>
<organism evidence="8 9">
    <name type="scientific">Nepenthes gracilis</name>
    <name type="common">Slender pitcher plant</name>
    <dbReference type="NCBI Taxonomy" id="150966"/>
    <lineage>
        <taxon>Eukaryota</taxon>
        <taxon>Viridiplantae</taxon>
        <taxon>Streptophyta</taxon>
        <taxon>Embryophyta</taxon>
        <taxon>Tracheophyta</taxon>
        <taxon>Spermatophyta</taxon>
        <taxon>Magnoliopsida</taxon>
        <taxon>eudicotyledons</taxon>
        <taxon>Gunneridae</taxon>
        <taxon>Pentapetalae</taxon>
        <taxon>Caryophyllales</taxon>
        <taxon>Nepenthaceae</taxon>
        <taxon>Nepenthes</taxon>
    </lineage>
</organism>
<dbReference type="GO" id="GO:0003700">
    <property type="term" value="F:DNA-binding transcription factor activity"/>
    <property type="evidence" value="ECO:0007669"/>
    <property type="project" value="InterPro"/>
</dbReference>
<dbReference type="Gene3D" id="1.20.5.170">
    <property type="match status" value="1"/>
</dbReference>
<evidence type="ECO:0000256" key="1">
    <source>
        <dbReference type="ARBA" id="ARBA00004123"/>
    </source>
</evidence>
<dbReference type="EMBL" id="BSYO01000033">
    <property type="protein sequence ID" value="GMH27553.1"/>
    <property type="molecule type" value="Genomic_DNA"/>
</dbReference>
<evidence type="ECO:0000256" key="6">
    <source>
        <dbReference type="SAM" id="Coils"/>
    </source>
</evidence>
<evidence type="ECO:0000313" key="9">
    <source>
        <dbReference type="Proteomes" id="UP001279734"/>
    </source>
</evidence>
<comment type="caution">
    <text evidence="8">The sequence shown here is derived from an EMBL/GenBank/DDBJ whole genome shotgun (WGS) entry which is preliminary data.</text>
</comment>
<evidence type="ECO:0000256" key="4">
    <source>
        <dbReference type="ARBA" id="ARBA00023163"/>
    </source>
</evidence>
<keyword evidence="2" id="KW-0805">Transcription regulation</keyword>
<keyword evidence="4" id="KW-0804">Transcription</keyword>
<dbReference type="FunFam" id="1.20.5.170:FF:000020">
    <property type="entry name" value="BZIP transcription factor"/>
    <property type="match status" value="1"/>
</dbReference>
<dbReference type="PANTHER" id="PTHR46324:SF26">
    <property type="entry name" value="OS02G0728001 PROTEIN"/>
    <property type="match status" value="1"/>
</dbReference>
<evidence type="ECO:0000256" key="5">
    <source>
        <dbReference type="ARBA" id="ARBA00023242"/>
    </source>
</evidence>
<dbReference type="InterPro" id="IPR045314">
    <property type="entry name" value="bZIP_plant_GBF1"/>
</dbReference>
<dbReference type="GO" id="GO:0005634">
    <property type="term" value="C:nucleus"/>
    <property type="evidence" value="ECO:0007669"/>
    <property type="project" value="UniProtKB-SubCell"/>
</dbReference>
<evidence type="ECO:0000313" key="8">
    <source>
        <dbReference type="EMBL" id="GMH27553.1"/>
    </source>
</evidence>
<sequence>MHPCEVAEINCIFPEIQTQFPANFDLLENEIPALNFHGFSCDLPSPQAFPSIQELALQPSSLSGSVSTSDEAEEQQLRIIDERKQRRMVSNRESARRSRMRKQRHLDELWTQTIRLRTENRDLMRNLNHLSDSYDQVLQENGQLKEEASALRQMLATLQVEVPHCTLRYVVEESSN</sequence>
<dbReference type="AlphaFoldDB" id="A0AAD3Y384"/>
<dbReference type="PROSITE" id="PS50217">
    <property type="entry name" value="BZIP"/>
    <property type="match status" value="1"/>
</dbReference>
<dbReference type="Pfam" id="PF00170">
    <property type="entry name" value="bZIP_1"/>
    <property type="match status" value="1"/>
</dbReference>
<evidence type="ECO:0000259" key="7">
    <source>
        <dbReference type="PROSITE" id="PS50217"/>
    </source>
</evidence>
<proteinExistence type="predicted"/>
<gene>
    <name evidence="8" type="ORF">Nepgr_029396</name>
</gene>
<dbReference type="InterPro" id="IPR044521">
    <property type="entry name" value="AtbZIP8/43"/>
</dbReference>
<dbReference type="InterPro" id="IPR046347">
    <property type="entry name" value="bZIP_sf"/>
</dbReference>
<feature type="coiled-coil region" evidence="6">
    <location>
        <begin position="120"/>
        <end position="161"/>
    </location>
</feature>
<keyword evidence="5" id="KW-0539">Nucleus</keyword>
<evidence type="ECO:0000256" key="2">
    <source>
        <dbReference type="ARBA" id="ARBA00023015"/>
    </source>
</evidence>
<dbReference type="PANTHER" id="PTHR46324">
    <property type="entry name" value="BASIC LEUCINE ZIPPER 43-RELATED"/>
    <property type="match status" value="1"/>
</dbReference>
<comment type="subcellular location">
    <subcellularLocation>
        <location evidence="1">Nucleus</location>
    </subcellularLocation>
</comment>
<protein>
    <recommendedName>
        <fullName evidence="7">BZIP domain-containing protein</fullName>
    </recommendedName>
</protein>
<keyword evidence="3" id="KW-0238">DNA-binding</keyword>
<keyword evidence="6" id="KW-0175">Coiled coil</keyword>
<dbReference type="SUPFAM" id="SSF57959">
    <property type="entry name" value="Leucine zipper domain"/>
    <property type="match status" value="1"/>
</dbReference>
<dbReference type="SMART" id="SM00338">
    <property type="entry name" value="BRLZ"/>
    <property type="match status" value="1"/>
</dbReference>
<dbReference type="InterPro" id="IPR004827">
    <property type="entry name" value="bZIP"/>
</dbReference>
<feature type="domain" description="BZIP" evidence="7">
    <location>
        <begin position="81"/>
        <end position="144"/>
    </location>
</feature>
<evidence type="ECO:0000256" key="3">
    <source>
        <dbReference type="ARBA" id="ARBA00023125"/>
    </source>
</evidence>
<reference evidence="8" key="1">
    <citation type="submission" date="2023-05" db="EMBL/GenBank/DDBJ databases">
        <title>Nepenthes gracilis genome sequencing.</title>
        <authorList>
            <person name="Fukushima K."/>
        </authorList>
    </citation>
    <scope>NUCLEOTIDE SEQUENCE</scope>
    <source>
        <strain evidence="8">SING2019-196</strain>
    </source>
</reference>
<dbReference type="Proteomes" id="UP001279734">
    <property type="component" value="Unassembled WGS sequence"/>
</dbReference>
<accession>A0AAD3Y384</accession>
<dbReference type="PROSITE" id="PS00036">
    <property type="entry name" value="BZIP_BASIC"/>
    <property type="match status" value="1"/>
</dbReference>